<dbReference type="STRING" id="1121400.SAMN02746065_109133"/>
<keyword evidence="5 8" id="KW-1133">Transmembrane helix</keyword>
<dbReference type="PROSITE" id="PS50893">
    <property type="entry name" value="ABC_TRANSPORTER_2"/>
    <property type="match status" value="1"/>
</dbReference>
<keyword evidence="12" id="KW-1185">Reference proteome</keyword>
<dbReference type="GO" id="GO:0006508">
    <property type="term" value="P:proteolysis"/>
    <property type="evidence" value="ECO:0007669"/>
    <property type="project" value="UniProtKB-KW"/>
</dbReference>
<dbReference type="InterPro" id="IPR003593">
    <property type="entry name" value="AAA+_ATPase"/>
</dbReference>
<feature type="transmembrane region" description="Helical" evidence="8">
    <location>
        <begin position="133"/>
        <end position="161"/>
    </location>
</feature>
<dbReference type="EMBL" id="FWXY01000009">
    <property type="protein sequence ID" value="SMC76430.1"/>
    <property type="molecule type" value="Genomic_DNA"/>
</dbReference>
<dbReference type="Proteomes" id="UP000192418">
    <property type="component" value="Unassembled WGS sequence"/>
</dbReference>
<dbReference type="PANTHER" id="PTHR43394">
    <property type="entry name" value="ATP-DEPENDENT PERMEASE MDL1, MITOCHONDRIAL"/>
    <property type="match status" value="1"/>
</dbReference>
<feature type="domain" description="ABC transmembrane type-1" evidence="10">
    <location>
        <begin position="13"/>
        <end position="290"/>
    </location>
</feature>
<dbReference type="InterPro" id="IPR003439">
    <property type="entry name" value="ABC_transporter-like_ATP-bd"/>
</dbReference>
<feature type="domain" description="ABC transporter" evidence="9">
    <location>
        <begin position="320"/>
        <end position="553"/>
    </location>
</feature>
<evidence type="ECO:0000256" key="1">
    <source>
        <dbReference type="ARBA" id="ARBA00004651"/>
    </source>
</evidence>
<keyword evidence="11" id="KW-0645">Protease</keyword>
<keyword evidence="6 8" id="KW-0472">Membrane</keyword>
<dbReference type="SUPFAM" id="SSF52540">
    <property type="entry name" value="P-loop containing nucleoside triphosphate hydrolases"/>
    <property type="match status" value="1"/>
</dbReference>
<dbReference type="Pfam" id="PF00005">
    <property type="entry name" value="ABC_tran"/>
    <property type="match status" value="1"/>
</dbReference>
<dbReference type="InterPro" id="IPR027417">
    <property type="entry name" value="P-loop_NTPase"/>
</dbReference>
<proteinExistence type="predicted"/>
<dbReference type="GO" id="GO:0008233">
    <property type="term" value="F:peptidase activity"/>
    <property type="evidence" value="ECO:0007669"/>
    <property type="project" value="UniProtKB-KW"/>
</dbReference>
<name>A0A1W2BTX4_9BACT</name>
<feature type="transmembrane region" description="Helical" evidence="8">
    <location>
        <begin position="41"/>
        <end position="66"/>
    </location>
</feature>
<feature type="region of interest" description="Disordered" evidence="7">
    <location>
        <begin position="546"/>
        <end position="571"/>
    </location>
</feature>
<feature type="transmembrane region" description="Helical" evidence="8">
    <location>
        <begin position="236"/>
        <end position="254"/>
    </location>
</feature>
<evidence type="ECO:0000256" key="5">
    <source>
        <dbReference type="ARBA" id="ARBA00022989"/>
    </source>
</evidence>
<dbReference type="GO" id="GO:0015421">
    <property type="term" value="F:ABC-type oligopeptide transporter activity"/>
    <property type="evidence" value="ECO:0007669"/>
    <property type="project" value="TreeGrafter"/>
</dbReference>
<evidence type="ECO:0000259" key="9">
    <source>
        <dbReference type="PROSITE" id="PS50893"/>
    </source>
</evidence>
<dbReference type="Gene3D" id="3.40.50.300">
    <property type="entry name" value="P-loop containing nucleotide triphosphate hydrolases"/>
    <property type="match status" value="1"/>
</dbReference>
<dbReference type="InterPro" id="IPR036640">
    <property type="entry name" value="ABC1_TM_sf"/>
</dbReference>
<gene>
    <name evidence="11" type="ORF">SAMN02746065_109133</name>
</gene>
<comment type="subcellular location">
    <subcellularLocation>
        <location evidence="1">Cell membrane</location>
        <topology evidence="1">Multi-pass membrane protein</topology>
    </subcellularLocation>
</comment>
<dbReference type="PANTHER" id="PTHR43394:SF1">
    <property type="entry name" value="ATP-BINDING CASSETTE SUB-FAMILY B MEMBER 10, MITOCHONDRIAL"/>
    <property type="match status" value="1"/>
</dbReference>
<dbReference type="Gene3D" id="1.20.1560.10">
    <property type="entry name" value="ABC transporter type 1, transmembrane domain"/>
    <property type="match status" value="1"/>
</dbReference>
<dbReference type="InterPro" id="IPR011527">
    <property type="entry name" value="ABC1_TM_dom"/>
</dbReference>
<keyword evidence="4 11" id="KW-0067">ATP-binding</keyword>
<accession>A0A1W2BTX4</accession>
<dbReference type="PROSITE" id="PS50929">
    <property type="entry name" value="ABC_TM1F"/>
    <property type="match status" value="1"/>
</dbReference>
<keyword evidence="3" id="KW-0547">Nucleotide-binding</keyword>
<keyword evidence="2 8" id="KW-0812">Transmembrane</keyword>
<evidence type="ECO:0000313" key="12">
    <source>
        <dbReference type="Proteomes" id="UP000192418"/>
    </source>
</evidence>
<evidence type="ECO:0000256" key="3">
    <source>
        <dbReference type="ARBA" id="ARBA00022741"/>
    </source>
</evidence>
<feature type="transmembrane region" description="Helical" evidence="8">
    <location>
        <begin position="12"/>
        <end position="35"/>
    </location>
</feature>
<dbReference type="GO" id="GO:0005524">
    <property type="term" value="F:ATP binding"/>
    <property type="evidence" value="ECO:0007669"/>
    <property type="project" value="UniProtKB-KW"/>
</dbReference>
<organism evidence="11 12">
    <name type="scientific">Desulfocicer vacuolatum DSM 3385</name>
    <dbReference type="NCBI Taxonomy" id="1121400"/>
    <lineage>
        <taxon>Bacteria</taxon>
        <taxon>Pseudomonadati</taxon>
        <taxon>Thermodesulfobacteriota</taxon>
        <taxon>Desulfobacteria</taxon>
        <taxon>Desulfobacterales</taxon>
        <taxon>Desulfobacteraceae</taxon>
        <taxon>Desulfocicer</taxon>
    </lineage>
</organism>
<dbReference type="GO" id="GO:0005886">
    <property type="term" value="C:plasma membrane"/>
    <property type="evidence" value="ECO:0007669"/>
    <property type="project" value="UniProtKB-SubCell"/>
</dbReference>
<dbReference type="InterPro" id="IPR039421">
    <property type="entry name" value="Type_1_exporter"/>
</dbReference>
<feature type="transmembrane region" description="Helical" evidence="8">
    <location>
        <begin position="261"/>
        <end position="278"/>
    </location>
</feature>
<reference evidence="11 12" key="1">
    <citation type="submission" date="2017-04" db="EMBL/GenBank/DDBJ databases">
        <authorList>
            <person name="Afonso C.L."/>
            <person name="Miller P.J."/>
            <person name="Scott M.A."/>
            <person name="Spackman E."/>
            <person name="Goraichik I."/>
            <person name="Dimitrov K.M."/>
            <person name="Suarez D.L."/>
            <person name="Swayne D.E."/>
        </authorList>
    </citation>
    <scope>NUCLEOTIDE SEQUENCE [LARGE SCALE GENOMIC DNA]</scope>
    <source>
        <strain evidence="11 12">DSM 3385</strain>
    </source>
</reference>
<evidence type="ECO:0000256" key="4">
    <source>
        <dbReference type="ARBA" id="ARBA00022840"/>
    </source>
</evidence>
<dbReference type="AlphaFoldDB" id="A0A1W2BTX4"/>
<evidence type="ECO:0000256" key="7">
    <source>
        <dbReference type="SAM" id="MobiDB-lite"/>
    </source>
</evidence>
<evidence type="ECO:0000256" key="6">
    <source>
        <dbReference type="ARBA" id="ARBA00023136"/>
    </source>
</evidence>
<dbReference type="OrthoDB" id="9772049at2"/>
<keyword evidence="11" id="KW-0378">Hydrolase</keyword>
<evidence type="ECO:0000259" key="10">
    <source>
        <dbReference type="PROSITE" id="PS50929"/>
    </source>
</evidence>
<feature type="compositionally biased region" description="Low complexity" evidence="7">
    <location>
        <begin position="547"/>
        <end position="558"/>
    </location>
</feature>
<dbReference type="SMART" id="SM00382">
    <property type="entry name" value="AAA"/>
    <property type="match status" value="1"/>
</dbReference>
<evidence type="ECO:0000313" key="11">
    <source>
        <dbReference type="EMBL" id="SMC76430.1"/>
    </source>
</evidence>
<protein>
    <submittedName>
        <fullName evidence="11">ATP-binding cassette, subfamily C/ATP-binding cassette, subfamily C, exporter for protease/lipase</fullName>
    </submittedName>
</protein>
<dbReference type="GO" id="GO:0016887">
    <property type="term" value="F:ATP hydrolysis activity"/>
    <property type="evidence" value="ECO:0007669"/>
    <property type="project" value="InterPro"/>
</dbReference>
<dbReference type="RefSeq" id="WP_084069011.1">
    <property type="nucleotide sequence ID" value="NZ_FWXY01000009.1"/>
</dbReference>
<evidence type="ECO:0000256" key="2">
    <source>
        <dbReference type="ARBA" id="ARBA00022692"/>
    </source>
</evidence>
<evidence type="ECO:0000256" key="8">
    <source>
        <dbReference type="SAM" id="Phobius"/>
    </source>
</evidence>
<sequence>MRDLLKFRYKYFIFISLFGLAIHLIYLMVPIYMMVICDRVLYSFSGATLVTLSLLTLFCLTVMGVLEYMRSKMAMRVGFAMEQRVLPHVLATIHNNAAAADNNGYDRGVIDLACVREAVVHGVFSKGLDLPWIVLYLVILYVMNPLLGGVATIGLGMTFMFQQLLGQLNTKRYIASHGADIEAARLLSATTRHADLIAGMGMLEAVQGKYHEVAQSSRINRYQAANNRCATAAVRMILQGLSIAAIFGSGTYLFFSQQISIGIVFAGVIIMARLFYPLDVGFESLKSVAEAFAAYERLLHFVETRERQSTLTLPRPKGALNVESVTMVVKGKTLLKNISFHMEPGETLGLLGPSGAGKTVLLRLILGVWNPAAGKIRLDGGDLSQWKREDLGIHVGYLPQETELFAGSIAENISRLKIVDSEKVIQAARKAHCHEMILSLTKGYDFMVDNTGKNLSIGQRRRIALARALYDDPQVVVLDDPHAGLDESGFKALMATLQLLKKEKKSVVLVAERPNMVAMTNKLLMLREGQVAMFGPTKEVLSKLSASRQQTSQQNRQQLKAVPSTGQNRLN</sequence>
<dbReference type="SUPFAM" id="SSF90123">
    <property type="entry name" value="ABC transporter transmembrane region"/>
    <property type="match status" value="1"/>
</dbReference>